<keyword evidence="9" id="KW-1185">Reference proteome</keyword>
<organism evidence="8 9">
    <name type="scientific">Acidiluteibacter ferrifornacis</name>
    <dbReference type="NCBI Taxonomy" id="2692424"/>
    <lineage>
        <taxon>Bacteria</taxon>
        <taxon>Pseudomonadati</taxon>
        <taxon>Bacteroidota</taxon>
        <taxon>Flavobacteriia</taxon>
        <taxon>Flavobacteriales</taxon>
        <taxon>Cryomorphaceae</taxon>
        <taxon>Acidiluteibacter</taxon>
    </lineage>
</organism>
<dbReference type="SMART" id="SM00448">
    <property type="entry name" value="REC"/>
    <property type="match status" value="1"/>
</dbReference>
<evidence type="ECO:0000259" key="6">
    <source>
        <dbReference type="PROSITE" id="PS50110"/>
    </source>
</evidence>
<dbReference type="PROSITE" id="PS50110">
    <property type="entry name" value="RESPONSE_REGULATORY"/>
    <property type="match status" value="1"/>
</dbReference>
<evidence type="ECO:0000313" key="8">
    <source>
        <dbReference type="EMBL" id="NBG65622.1"/>
    </source>
</evidence>
<dbReference type="RefSeq" id="WP_160632725.1">
    <property type="nucleotide sequence ID" value="NZ_WWNE01000005.1"/>
</dbReference>
<proteinExistence type="predicted"/>
<dbReference type="InterPro" id="IPR001867">
    <property type="entry name" value="OmpR/PhoB-type_DNA-bd"/>
</dbReference>
<evidence type="ECO:0000313" key="9">
    <source>
        <dbReference type="Proteomes" id="UP000470771"/>
    </source>
</evidence>
<accession>A0A6N9NIG3</accession>
<dbReference type="SMART" id="SM00862">
    <property type="entry name" value="Trans_reg_C"/>
    <property type="match status" value="1"/>
</dbReference>
<dbReference type="InterPro" id="IPR011006">
    <property type="entry name" value="CheY-like_superfamily"/>
</dbReference>
<keyword evidence="3 5" id="KW-0238">DNA-binding</keyword>
<sequence length="233" mass="27143">MKQYNASILLLEDDTNLGFVTKDKLEEVGFYVKLCVDGEQAIKTIQNERIDICLLDVMLPKIDGFTVGKIIKEKDPLIPILFVTARSMKEDKIKGLKLGADDYITKPFDFDELILRIKNTLNRTKQQRKKIEEGPKEYQIGSYYFNINNQYLELNGERTKLTKKETDLLKKLCENMNDIMNREEALEQIWGVNDYFSGRSMDVFISKIRKYLKEDEKIQIINIHGVGFKLAIE</sequence>
<feature type="domain" description="Response regulatory" evidence="6">
    <location>
        <begin position="7"/>
        <end position="121"/>
    </location>
</feature>
<dbReference type="Gene3D" id="6.10.250.690">
    <property type="match status" value="1"/>
</dbReference>
<comment type="caution">
    <text evidence="8">The sequence shown here is derived from an EMBL/GenBank/DDBJ whole genome shotgun (WGS) entry which is preliminary data.</text>
</comment>
<dbReference type="InterPro" id="IPR001789">
    <property type="entry name" value="Sig_transdc_resp-reg_receiver"/>
</dbReference>
<feature type="domain" description="OmpR/PhoB-type" evidence="7">
    <location>
        <begin position="135"/>
        <end position="232"/>
    </location>
</feature>
<name>A0A6N9NIG3_9FLAO</name>
<dbReference type="GO" id="GO:0000976">
    <property type="term" value="F:transcription cis-regulatory region binding"/>
    <property type="evidence" value="ECO:0007669"/>
    <property type="project" value="TreeGrafter"/>
</dbReference>
<dbReference type="Pfam" id="PF00486">
    <property type="entry name" value="Trans_reg_C"/>
    <property type="match status" value="1"/>
</dbReference>
<evidence type="ECO:0000256" key="1">
    <source>
        <dbReference type="ARBA" id="ARBA00022553"/>
    </source>
</evidence>
<evidence type="ECO:0000256" key="2">
    <source>
        <dbReference type="ARBA" id="ARBA00023012"/>
    </source>
</evidence>
<dbReference type="Pfam" id="PF00072">
    <property type="entry name" value="Response_reg"/>
    <property type="match status" value="1"/>
</dbReference>
<dbReference type="GO" id="GO:0000156">
    <property type="term" value="F:phosphorelay response regulator activity"/>
    <property type="evidence" value="ECO:0007669"/>
    <property type="project" value="TreeGrafter"/>
</dbReference>
<evidence type="ECO:0000256" key="3">
    <source>
        <dbReference type="ARBA" id="ARBA00023125"/>
    </source>
</evidence>
<dbReference type="InterPro" id="IPR036388">
    <property type="entry name" value="WH-like_DNA-bd_sf"/>
</dbReference>
<dbReference type="SUPFAM" id="SSF52172">
    <property type="entry name" value="CheY-like"/>
    <property type="match status" value="1"/>
</dbReference>
<dbReference type="GO" id="GO:0005829">
    <property type="term" value="C:cytosol"/>
    <property type="evidence" value="ECO:0007669"/>
    <property type="project" value="TreeGrafter"/>
</dbReference>
<dbReference type="PANTHER" id="PTHR48111">
    <property type="entry name" value="REGULATOR OF RPOS"/>
    <property type="match status" value="1"/>
</dbReference>
<dbReference type="InterPro" id="IPR039420">
    <property type="entry name" value="WalR-like"/>
</dbReference>
<dbReference type="SUPFAM" id="SSF46894">
    <property type="entry name" value="C-terminal effector domain of the bipartite response regulators"/>
    <property type="match status" value="1"/>
</dbReference>
<dbReference type="Proteomes" id="UP000470771">
    <property type="component" value="Unassembled WGS sequence"/>
</dbReference>
<protein>
    <submittedName>
        <fullName evidence="8">Response regulator</fullName>
    </submittedName>
</protein>
<dbReference type="GO" id="GO:0032993">
    <property type="term" value="C:protein-DNA complex"/>
    <property type="evidence" value="ECO:0007669"/>
    <property type="project" value="TreeGrafter"/>
</dbReference>
<evidence type="ECO:0000256" key="4">
    <source>
        <dbReference type="PROSITE-ProRule" id="PRU00169"/>
    </source>
</evidence>
<feature type="modified residue" description="4-aspartylphosphate" evidence="4">
    <location>
        <position position="56"/>
    </location>
</feature>
<dbReference type="AlphaFoldDB" id="A0A6N9NIG3"/>
<dbReference type="Gene3D" id="3.40.50.2300">
    <property type="match status" value="1"/>
</dbReference>
<dbReference type="PANTHER" id="PTHR48111:SF40">
    <property type="entry name" value="PHOSPHATE REGULON TRANSCRIPTIONAL REGULATORY PROTEIN PHOB"/>
    <property type="match status" value="1"/>
</dbReference>
<gene>
    <name evidence="8" type="ORF">GQN54_05805</name>
</gene>
<evidence type="ECO:0000259" key="7">
    <source>
        <dbReference type="PROSITE" id="PS51755"/>
    </source>
</evidence>
<dbReference type="Gene3D" id="1.10.10.10">
    <property type="entry name" value="Winged helix-like DNA-binding domain superfamily/Winged helix DNA-binding domain"/>
    <property type="match status" value="1"/>
</dbReference>
<evidence type="ECO:0000256" key="5">
    <source>
        <dbReference type="PROSITE-ProRule" id="PRU01091"/>
    </source>
</evidence>
<keyword evidence="1 4" id="KW-0597">Phosphoprotein</keyword>
<feature type="DNA-binding region" description="OmpR/PhoB-type" evidence="5">
    <location>
        <begin position="135"/>
        <end position="232"/>
    </location>
</feature>
<keyword evidence="2" id="KW-0902">Two-component regulatory system</keyword>
<dbReference type="InterPro" id="IPR016032">
    <property type="entry name" value="Sig_transdc_resp-reg_C-effctor"/>
</dbReference>
<dbReference type="EMBL" id="WWNE01000005">
    <property type="protein sequence ID" value="NBG65622.1"/>
    <property type="molecule type" value="Genomic_DNA"/>
</dbReference>
<dbReference type="PROSITE" id="PS51755">
    <property type="entry name" value="OMPR_PHOB"/>
    <property type="match status" value="1"/>
</dbReference>
<dbReference type="GO" id="GO:0006355">
    <property type="term" value="P:regulation of DNA-templated transcription"/>
    <property type="evidence" value="ECO:0007669"/>
    <property type="project" value="InterPro"/>
</dbReference>
<dbReference type="CDD" id="cd00383">
    <property type="entry name" value="trans_reg_C"/>
    <property type="match status" value="1"/>
</dbReference>
<dbReference type="CDD" id="cd17574">
    <property type="entry name" value="REC_OmpR"/>
    <property type="match status" value="1"/>
</dbReference>
<reference evidence="8 9" key="1">
    <citation type="submission" date="2019-12" db="EMBL/GenBank/DDBJ databases">
        <authorList>
            <person name="Zhao J."/>
        </authorList>
    </citation>
    <scope>NUCLEOTIDE SEQUENCE [LARGE SCALE GENOMIC DNA]</scope>
    <source>
        <strain evidence="8 9">S-15</strain>
    </source>
</reference>